<evidence type="ECO:0000313" key="2">
    <source>
        <dbReference type="Proteomes" id="UP001497516"/>
    </source>
</evidence>
<reference evidence="1 2" key="1">
    <citation type="submission" date="2024-04" db="EMBL/GenBank/DDBJ databases">
        <authorList>
            <person name="Fracassetti M."/>
        </authorList>
    </citation>
    <scope>NUCLEOTIDE SEQUENCE [LARGE SCALE GENOMIC DNA]</scope>
</reference>
<proteinExistence type="predicted"/>
<sequence length="127" mass="14765">MNNGYVERERMIVNNGYVVVEKSSAKYEQRFVENPTLEPIKMATSWKSMKDRLCVCNNLSPNDVSVALRSARNYHTDGRIKEVCFPPFMREKYFLKEAEYNLKQAAEVRAYIGEFSKALEDVDPKDL</sequence>
<gene>
    <name evidence="1" type="ORF">LTRI10_LOCUS32765</name>
</gene>
<dbReference type="Proteomes" id="UP001497516">
    <property type="component" value="Chromosome 6"/>
</dbReference>
<keyword evidence="2" id="KW-1185">Reference proteome</keyword>
<protein>
    <submittedName>
        <fullName evidence="1">Uncharacterized protein</fullName>
    </submittedName>
</protein>
<dbReference type="AlphaFoldDB" id="A0AAV2F2M5"/>
<organism evidence="1 2">
    <name type="scientific">Linum trigynum</name>
    <dbReference type="NCBI Taxonomy" id="586398"/>
    <lineage>
        <taxon>Eukaryota</taxon>
        <taxon>Viridiplantae</taxon>
        <taxon>Streptophyta</taxon>
        <taxon>Embryophyta</taxon>
        <taxon>Tracheophyta</taxon>
        <taxon>Spermatophyta</taxon>
        <taxon>Magnoliopsida</taxon>
        <taxon>eudicotyledons</taxon>
        <taxon>Gunneridae</taxon>
        <taxon>Pentapetalae</taxon>
        <taxon>rosids</taxon>
        <taxon>fabids</taxon>
        <taxon>Malpighiales</taxon>
        <taxon>Linaceae</taxon>
        <taxon>Linum</taxon>
    </lineage>
</organism>
<evidence type="ECO:0000313" key="1">
    <source>
        <dbReference type="EMBL" id="CAL1392093.1"/>
    </source>
</evidence>
<dbReference type="EMBL" id="OZ034819">
    <property type="protein sequence ID" value="CAL1392093.1"/>
    <property type="molecule type" value="Genomic_DNA"/>
</dbReference>
<name>A0AAV2F2M5_9ROSI</name>
<accession>A0AAV2F2M5</accession>